<reference evidence="3 4" key="1">
    <citation type="submission" date="2018-10" db="EMBL/GenBank/DDBJ databases">
        <title>Marmoricola sp. 4Q3S-7 whole genome shotgun sequence.</title>
        <authorList>
            <person name="Li F."/>
        </authorList>
    </citation>
    <scope>NUCLEOTIDE SEQUENCE [LARGE SCALE GENOMIC DNA]</scope>
    <source>
        <strain evidence="3 4">4Q3S-7</strain>
    </source>
</reference>
<dbReference type="InterPro" id="IPR000792">
    <property type="entry name" value="Tscrpt_reg_LuxR_C"/>
</dbReference>
<dbReference type="GO" id="GO:0003677">
    <property type="term" value="F:DNA binding"/>
    <property type="evidence" value="ECO:0007669"/>
    <property type="project" value="UniProtKB-KW"/>
</dbReference>
<dbReference type="Proteomes" id="UP000281708">
    <property type="component" value="Unassembled WGS sequence"/>
</dbReference>
<dbReference type="SUPFAM" id="SSF46894">
    <property type="entry name" value="C-terminal effector domain of the bipartite response regulators"/>
    <property type="match status" value="1"/>
</dbReference>
<keyword evidence="1 3" id="KW-0238">DNA-binding</keyword>
<dbReference type="Gene3D" id="3.40.50.2300">
    <property type="match status" value="1"/>
</dbReference>
<dbReference type="InterPro" id="IPR039420">
    <property type="entry name" value="WalR-like"/>
</dbReference>
<name>A0A3L8P4S5_9ACTN</name>
<gene>
    <name evidence="3" type="ORF">D9V37_05415</name>
</gene>
<dbReference type="PRINTS" id="PR00038">
    <property type="entry name" value="HTHLUXR"/>
</dbReference>
<organism evidence="3 4">
    <name type="scientific">Nocardioides mangrovicus</name>
    <dbReference type="NCBI Taxonomy" id="2478913"/>
    <lineage>
        <taxon>Bacteria</taxon>
        <taxon>Bacillati</taxon>
        <taxon>Actinomycetota</taxon>
        <taxon>Actinomycetes</taxon>
        <taxon>Propionibacteriales</taxon>
        <taxon>Nocardioidaceae</taxon>
        <taxon>Nocardioides</taxon>
    </lineage>
</organism>
<dbReference type="AlphaFoldDB" id="A0A3L8P4S5"/>
<sequence>MAITVSVLSEYELISAGVASVLARFPDQVSLVDDRSSEVDVAVWSTFGVLRLPDFDRLREQSRARRIAALCWDLEPEMVRRALEAGADGYLSTTLSGEELVEALSRIAAGETVVSPAPTSETPGEVLPDWPGQREGLSEREGDIVALIARGLSNDDVAGQLFLSINTVKSYIRSAYKKMGVASRSQAVLWAVDHRLQPTDRGPVPDQP</sequence>
<comment type="caution">
    <text evidence="3">The sequence shown here is derived from an EMBL/GenBank/DDBJ whole genome shotgun (WGS) entry which is preliminary data.</text>
</comment>
<dbReference type="Pfam" id="PF00196">
    <property type="entry name" value="GerE"/>
    <property type="match status" value="1"/>
</dbReference>
<evidence type="ECO:0000256" key="1">
    <source>
        <dbReference type="ARBA" id="ARBA00023125"/>
    </source>
</evidence>
<protein>
    <submittedName>
        <fullName evidence="3">DNA-binding response regulator</fullName>
    </submittedName>
</protein>
<dbReference type="GO" id="GO:0006355">
    <property type="term" value="P:regulation of DNA-templated transcription"/>
    <property type="evidence" value="ECO:0007669"/>
    <property type="project" value="InterPro"/>
</dbReference>
<dbReference type="InterPro" id="IPR016032">
    <property type="entry name" value="Sig_transdc_resp-reg_C-effctor"/>
</dbReference>
<keyword evidence="4" id="KW-1185">Reference proteome</keyword>
<evidence type="ECO:0000313" key="3">
    <source>
        <dbReference type="EMBL" id="RLV50171.1"/>
    </source>
</evidence>
<dbReference type="SMART" id="SM00421">
    <property type="entry name" value="HTH_LUXR"/>
    <property type="match status" value="1"/>
</dbReference>
<dbReference type="InterPro" id="IPR011006">
    <property type="entry name" value="CheY-like_superfamily"/>
</dbReference>
<dbReference type="EMBL" id="RDBE01000005">
    <property type="protein sequence ID" value="RLV50171.1"/>
    <property type="molecule type" value="Genomic_DNA"/>
</dbReference>
<dbReference type="PROSITE" id="PS50043">
    <property type="entry name" value="HTH_LUXR_2"/>
    <property type="match status" value="1"/>
</dbReference>
<dbReference type="PANTHER" id="PTHR43214">
    <property type="entry name" value="TWO-COMPONENT RESPONSE REGULATOR"/>
    <property type="match status" value="1"/>
</dbReference>
<dbReference type="SUPFAM" id="SSF52172">
    <property type="entry name" value="CheY-like"/>
    <property type="match status" value="1"/>
</dbReference>
<proteinExistence type="predicted"/>
<dbReference type="OrthoDB" id="9802066at2"/>
<dbReference type="RefSeq" id="WP_121805147.1">
    <property type="nucleotide sequence ID" value="NZ_RDBE01000005.1"/>
</dbReference>
<evidence type="ECO:0000313" key="4">
    <source>
        <dbReference type="Proteomes" id="UP000281708"/>
    </source>
</evidence>
<dbReference type="PROSITE" id="PS00622">
    <property type="entry name" value="HTH_LUXR_1"/>
    <property type="match status" value="1"/>
</dbReference>
<dbReference type="CDD" id="cd06170">
    <property type="entry name" value="LuxR_C_like"/>
    <property type="match status" value="1"/>
</dbReference>
<evidence type="ECO:0000259" key="2">
    <source>
        <dbReference type="PROSITE" id="PS50043"/>
    </source>
</evidence>
<feature type="domain" description="HTH luxR-type" evidence="2">
    <location>
        <begin position="130"/>
        <end position="195"/>
    </location>
</feature>
<accession>A0A3L8P4S5</accession>